<keyword evidence="4 7" id="KW-1133">Transmembrane helix</keyword>
<dbReference type="PANTHER" id="PTHR20855:SF39">
    <property type="entry name" value="MEMBRANE PROGESTIN RECEPTOR DELTA"/>
    <property type="match status" value="1"/>
</dbReference>
<feature type="transmembrane region" description="Helical" evidence="7">
    <location>
        <begin position="184"/>
        <end position="202"/>
    </location>
</feature>
<feature type="transmembrane region" description="Helical" evidence="7">
    <location>
        <begin position="150"/>
        <end position="172"/>
    </location>
</feature>
<dbReference type="InterPro" id="IPR004254">
    <property type="entry name" value="AdipoR/HlyIII-related"/>
</dbReference>
<dbReference type="GO" id="GO:0038023">
    <property type="term" value="F:signaling receptor activity"/>
    <property type="evidence" value="ECO:0007669"/>
    <property type="project" value="TreeGrafter"/>
</dbReference>
<dbReference type="InParanoid" id="A0A663DUX1"/>
<reference evidence="8" key="1">
    <citation type="submission" date="2025-08" db="UniProtKB">
        <authorList>
            <consortium name="Ensembl"/>
        </authorList>
    </citation>
    <scope>IDENTIFICATION</scope>
</reference>
<protein>
    <submittedName>
        <fullName evidence="8">Progestin and adipoQ receptor family member 6</fullName>
    </submittedName>
</protein>
<feature type="transmembrane region" description="Helical" evidence="7">
    <location>
        <begin position="116"/>
        <end position="138"/>
    </location>
</feature>
<proteinExistence type="inferred from homology"/>
<keyword evidence="5 7" id="KW-0472">Membrane</keyword>
<organism evidence="8 9">
    <name type="scientific">Aquila chrysaetos chrysaetos</name>
    <dbReference type="NCBI Taxonomy" id="223781"/>
    <lineage>
        <taxon>Eukaryota</taxon>
        <taxon>Metazoa</taxon>
        <taxon>Chordata</taxon>
        <taxon>Craniata</taxon>
        <taxon>Vertebrata</taxon>
        <taxon>Euteleostomi</taxon>
        <taxon>Archelosauria</taxon>
        <taxon>Archosauria</taxon>
        <taxon>Dinosauria</taxon>
        <taxon>Saurischia</taxon>
        <taxon>Theropoda</taxon>
        <taxon>Coelurosauria</taxon>
        <taxon>Aves</taxon>
        <taxon>Neognathae</taxon>
        <taxon>Neoaves</taxon>
        <taxon>Telluraves</taxon>
        <taxon>Accipitrimorphae</taxon>
        <taxon>Accipitriformes</taxon>
        <taxon>Accipitridae</taxon>
        <taxon>Accipitrinae</taxon>
        <taxon>Aquila</taxon>
    </lineage>
</organism>
<evidence type="ECO:0000256" key="2">
    <source>
        <dbReference type="ARBA" id="ARBA00007018"/>
    </source>
</evidence>
<feature type="transmembrane region" description="Helical" evidence="7">
    <location>
        <begin position="86"/>
        <end position="104"/>
    </location>
</feature>
<keyword evidence="9" id="KW-1185">Reference proteome</keyword>
<accession>A0A663DUX1</accession>
<dbReference type="GO" id="GO:0046872">
    <property type="term" value="F:metal ion binding"/>
    <property type="evidence" value="ECO:0007669"/>
    <property type="project" value="UniProtKB-KW"/>
</dbReference>
<comment type="subcellular location">
    <subcellularLocation>
        <location evidence="1">Membrane</location>
        <topology evidence="1">Multi-pass membrane protein</topology>
    </subcellularLocation>
</comment>
<keyword evidence="6" id="KW-0862">Zinc</keyword>
<keyword evidence="6" id="KW-0479">Metal-binding</keyword>
<dbReference type="GO" id="GO:0016020">
    <property type="term" value="C:membrane"/>
    <property type="evidence" value="ECO:0007669"/>
    <property type="project" value="UniProtKB-SubCell"/>
</dbReference>
<dbReference type="Ensembl" id="ENSACCT00020003865.1">
    <property type="protein sequence ID" value="ENSACCP00020003718.1"/>
    <property type="gene ID" value="ENSACCG00020002533.1"/>
</dbReference>
<dbReference type="PANTHER" id="PTHR20855">
    <property type="entry name" value="ADIPOR/PROGESTIN RECEPTOR-RELATED"/>
    <property type="match status" value="1"/>
</dbReference>
<name>A0A663DUX1_AQUCH</name>
<comment type="similarity">
    <text evidence="2">Belongs to the ADIPOR family.</text>
</comment>
<reference evidence="8" key="2">
    <citation type="submission" date="2025-09" db="UniProtKB">
        <authorList>
            <consortium name="Ensembl"/>
        </authorList>
    </citation>
    <scope>IDENTIFICATION</scope>
</reference>
<evidence type="ECO:0000256" key="6">
    <source>
        <dbReference type="PIRSR" id="PIRSR604254-1"/>
    </source>
</evidence>
<dbReference type="AlphaFoldDB" id="A0A663DUX1"/>
<evidence type="ECO:0000313" key="9">
    <source>
        <dbReference type="Proteomes" id="UP000472275"/>
    </source>
</evidence>
<keyword evidence="3 7" id="KW-0812">Transmembrane</keyword>
<feature type="binding site" evidence="6">
    <location>
        <position position="138"/>
    </location>
    <ligand>
        <name>Zn(2+)</name>
        <dbReference type="ChEBI" id="CHEBI:29105"/>
    </ligand>
</feature>
<dbReference type="Proteomes" id="UP000472275">
    <property type="component" value="Chromosome 9"/>
</dbReference>
<evidence type="ECO:0000256" key="7">
    <source>
        <dbReference type="SAM" id="Phobius"/>
    </source>
</evidence>
<dbReference type="Pfam" id="PF03006">
    <property type="entry name" value="HlyIII"/>
    <property type="match status" value="1"/>
</dbReference>
<evidence type="ECO:0000256" key="3">
    <source>
        <dbReference type="ARBA" id="ARBA00022692"/>
    </source>
</evidence>
<evidence type="ECO:0000256" key="5">
    <source>
        <dbReference type="ARBA" id="ARBA00023136"/>
    </source>
</evidence>
<evidence type="ECO:0000256" key="4">
    <source>
        <dbReference type="ARBA" id="ARBA00022989"/>
    </source>
</evidence>
<gene>
    <name evidence="8" type="primary">PAQR6</name>
</gene>
<evidence type="ECO:0000313" key="8">
    <source>
        <dbReference type="Ensembl" id="ENSACCP00020003718.1"/>
    </source>
</evidence>
<evidence type="ECO:0000256" key="1">
    <source>
        <dbReference type="ARBA" id="ARBA00004141"/>
    </source>
</evidence>
<dbReference type="GeneTree" id="ENSGT00940000160567"/>
<sequence>MAASDSGGSETPGLWWQGGGSQHGITHHPSSAPRRLRSPAPCRVVGSVSGRFQIFWEDGIMAGYQHPKSSALDCILNSFQMTNETVNIWTHFLPTWYFVWRFLVLSSSLDFCQEPYHWPLLIYLLLVCLYPFASSCAHTFSSMSARARHICYFCDYGALSLGCAFAYGAYAMPDHWVSGVLHHYFVPMAAFNSFVCTGLSCYSRFSSASGVTAPGMRLWLGTATTSSLHCSLDSSSHPTCLSAWRPAASTTSDTATSSSTSALCWAPTSSWRPSSVMCAHVGPGCRATCLPPASPAPLTLPDWPFWAMLPSSAPSPLPCPGRLAALSAPQASPLRLGAVGTHDVVG</sequence>